<evidence type="ECO:0000256" key="4">
    <source>
        <dbReference type="ARBA" id="ARBA00022989"/>
    </source>
</evidence>
<dbReference type="Pfam" id="PF00892">
    <property type="entry name" value="EamA"/>
    <property type="match status" value="1"/>
</dbReference>
<feature type="domain" description="EamA" evidence="7">
    <location>
        <begin position="152"/>
        <end position="280"/>
    </location>
</feature>
<dbReference type="EMBL" id="RDQO01000002">
    <property type="protein sequence ID" value="RMX06366.1"/>
    <property type="molecule type" value="Genomic_DNA"/>
</dbReference>
<keyword evidence="2" id="KW-1003">Cell membrane</keyword>
<dbReference type="InterPro" id="IPR037185">
    <property type="entry name" value="EmrE-like"/>
</dbReference>
<dbReference type="InterPro" id="IPR051258">
    <property type="entry name" value="Diverse_Substrate_Transporter"/>
</dbReference>
<keyword evidence="4 6" id="KW-1133">Transmembrane helix</keyword>
<dbReference type="Gene3D" id="1.10.3730.20">
    <property type="match status" value="1"/>
</dbReference>
<dbReference type="SUPFAM" id="SSF103481">
    <property type="entry name" value="Multidrug resistance efflux transporter EmrE"/>
    <property type="match status" value="1"/>
</dbReference>
<feature type="transmembrane region" description="Helical" evidence="6">
    <location>
        <begin position="12"/>
        <end position="30"/>
    </location>
</feature>
<evidence type="ECO:0000256" key="6">
    <source>
        <dbReference type="SAM" id="Phobius"/>
    </source>
</evidence>
<proteinExistence type="predicted"/>
<reference evidence="8 9" key="1">
    <citation type="submission" date="2018-10" db="EMBL/GenBank/DDBJ databases">
        <title>Draft genome of Cortibacter populi DSM10536.</title>
        <authorList>
            <person name="Bernier A.-M."/>
            <person name="Bernard K."/>
        </authorList>
    </citation>
    <scope>NUCLEOTIDE SEQUENCE [LARGE SCALE GENOMIC DNA]</scope>
    <source>
        <strain evidence="8 9">DSM 105136</strain>
    </source>
</reference>
<feature type="transmembrane region" description="Helical" evidence="6">
    <location>
        <begin position="266"/>
        <end position="286"/>
    </location>
</feature>
<evidence type="ECO:0000259" key="7">
    <source>
        <dbReference type="Pfam" id="PF00892"/>
    </source>
</evidence>
<dbReference type="OrthoDB" id="9815120at2"/>
<comment type="caution">
    <text evidence="8">The sequence shown here is derived from an EMBL/GenBank/DDBJ whole genome shotgun (WGS) entry which is preliminary data.</text>
</comment>
<evidence type="ECO:0000256" key="3">
    <source>
        <dbReference type="ARBA" id="ARBA00022692"/>
    </source>
</evidence>
<feature type="transmembrane region" description="Helical" evidence="6">
    <location>
        <begin position="99"/>
        <end position="117"/>
    </location>
</feature>
<dbReference type="PANTHER" id="PTHR42920:SF11">
    <property type="entry name" value="INNER MEMBRANE PROTEIN YTFF"/>
    <property type="match status" value="1"/>
</dbReference>
<keyword evidence="3 6" id="KW-0812">Transmembrane</keyword>
<feature type="transmembrane region" description="Helical" evidence="6">
    <location>
        <begin position="36"/>
        <end position="61"/>
    </location>
</feature>
<feature type="transmembrane region" description="Helical" evidence="6">
    <location>
        <begin position="240"/>
        <end position="260"/>
    </location>
</feature>
<protein>
    <submittedName>
        <fullName evidence="8">EamA family transporter</fullName>
    </submittedName>
</protein>
<name>A0A3M6QTK9_9BURK</name>
<dbReference type="AlphaFoldDB" id="A0A3M6QTK9"/>
<keyword evidence="5 6" id="KW-0472">Membrane</keyword>
<dbReference type="PANTHER" id="PTHR42920">
    <property type="entry name" value="OS03G0707200 PROTEIN-RELATED"/>
    <property type="match status" value="1"/>
</dbReference>
<dbReference type="GO" id="GO:0005886">
    <property type="term" value="C:plasma membrane"/>
    <property type="evidence" value="ECO:0007669"/>
    <property type="project" value="UniProtKB-SubCell"/>
</dbReference>
<feature type="transmembrane region" description="Helical" evidence="6">
    <location>
        <begin position="209"/>
        <end position="228"/>
    </location>
</feature>
<accession>A0A3M6QTK9</accession>
<organism evidence="8 9">
    <name type="scientific">Corticibacter populi</name>
    <dbReference type="NCBI Taxonomy" id="1550736"/>
    <lineage>
        <taxon>Bacteria</taxon>
        <taxon>Pseudomonadati</taxon>
        <taxon>Pseudomonadota</taxon>
        <taxon>Betaproteobacteria</taxon>
        <taxon>Burkholderiales</taxon>
        <taxon>Comamonadaceae</taxon>
        <taxon>Corticibacter</taxon>
    </lineage>
</organism>
<dbReference type="Proteomes" id="UP000278006">
    <property type="component" value="Unassembled WGS sequence"/>
</dbReference>
<keyword evidence="9" id="KW-1185">Reference proteome</keyword>
<evidence type="ECO:0000313" key="8">
    <source>
        <dbReference type="EMBL" id="RMX06366.1"/>
    </source>
</evidence>
<gene>
    <name evidence="8" type="ORF">D8I35_07445</name>
</gene>
<dbReference type="InterPro" id="IPR000620">
    <property type="entry name" value="EamA_dom"/>
</dbReference>
<evidence type="ECO:0000256" key="2">
    <source>
        <dbReference type="ARBA" id="ARBA00022475"/>
    </source>
</evidence>
<evidence type="ECO:0000313" key="9">
    <source>
        <dbReference type="Proteomes" id="UP000278006"/>
    </source>
</evidence>
<evidence type="ECO:0000256" key="5">
    <source>
        <dbReference type="ARBA" id="ARBA00023136"/>
    </source>
</evidence>
<dbReference type="RefSeq" id="WP_122227507.1">
    <property type="nucleotide sequence ID" value="NZ_RDQO01000002.1"/>
</dbReference>
<comment type="subcellular location">
    <subcellularLocation>
        <location evidence="1">Cell membrane</location>
        <topology evidence="1">Multi-pass membrane protein</topology>
    </subcellularLocation>
</comment>
<sequence>MLLQASIRHHPFLLPVLAVIGAVTSLALGTSHAKQLFPLIGAQGTSALRVGLSALVLLMLWRPWRWPLGRVDAITVLRYGLTLGVMNLLFYMAIRSIPFGVAVAIEFTGPLAVALYYSRRRLDYLWVLLAVLGLLLLLPLGDASAAQLDPVGIAYAAGAAVCWGTYIVFGKRAGHLHAGQTVSLGMLAAAMVVVPVGVAHAGTALLQPQVLLIGLGVAIVSSAIPISLEMYALKRLPRETFGIMASMEPAVAALAAMLFLHEVLDLQQWLAIACIMMASIGSIGAASRQPAGQTRQA</sequence>
<feature type="transmembrane region" description="Helical" evidence="6">
    <location>
        <begin position="152"/>
        <end position="169"/>
    </location>
</feature>
<evidence type="ECO:0000256" key="1">
    <source>
        <dbReference type="ARBA" id="ARBA00004651"/>
    </source>
</evidence>
<feature type="transmembrane region" description="Helical" evidence="6">
    <location>
        <begin position="124"/>
        <end position="140"/>
    </location>
</feature>
<feature type="transmembrane region" description="Helical" evidence="6">
    <location>
        <begin position="73"/>
        <end position="93"/>
    </location>
</feature>
<feature type="transmembrane region" description="Helical" evidence="6">
    <location>
        <begin position="181"/>
        <end position="203"/>
    </location>
</feature>